<dbReference type="Pfam" id="PF02096">
    <property type="entry name" value="60KD_IMP"/>
    <property type="match status" value="1"/>
</dbReference>
<feature type="transmembrane region" description="Helical" evidence="8">
    <location>
        <begin position="281"/>
        <end position="299"/>
    </location>
</feature>
<comment type="similarity">
    <text evidence="2">Belongs to the OXA1/ALB3/YidC (TC 2.A.9.2) family.</text>
</comment>
<protein>
    <submittedName>
        <fullName evidence="10">Mitochondrial inner membrane protein OXA1-like</fullName>
    </submittedName>
</protein>
<reference evidence="10 11" key="1">
    <citation type="journal article" date="2017" name="Nature">
        <title>The Apostasia genome and the evolution of orchids.</title>
        <authorList>
            <person name="Zhang G.Q."/>
            <person name="Liu K.W."/>
            <person name="Li Z."/>
            <person name="Lohaus R."/>
            <person name="Hsiao Y.Y."/>
            <person name="Niu S.C."/>
            <person name="Wang J.Y."/>
            <person name="Lin Y.C."/>
            <person name="Xu Q."/>
            <person name="Chen L.J."/>
            <person name="Yoshida K."/>
            <person name="Fujiwara S."/>
            <person name="Wang Z.W."/>
            <person name="Zhang Y.Q."/>
            <person name="Mitsuda N."/>
            <person name="Wang M."/>
            <person name="Liu G.H."/>
            <person name="Pecoraro L."/>
            <person name="Huang H.X."/>
            <person name="Xiao X.J."/>
            <person name="Lin M."/>
            <person name="Wu X.Y."/>
            <person name="Wu W.L."/>
            <person name="Chen Y.Y."/>
            <person name="Chang S.B."/>
            <person name="Sakamoto S."/>
            <person name="Ohme-Takagi M."/>
            <person name="Yagi M."/>
            <person name="Zeng S.J."/>
            <person name="Shen C.Y."/>
            <person name="Yeh C.M."/>
            <person name="Luo Y.B."/>
            <person name="Tsai W.C."/>
            <person name="Van de Peer Y."/>
            <person name="Liu Z.J."/>
        </authorList>
    </citation>
    <scope>NUCLEOTIDE SEQUENCE [LARGE SCALE GENOMIC DNA]</scope>
    <source>
        <strain evidence="11">cv. Shenzhen</strain>
        <tissue evidence="10">Stem</tissue>
    </source>
</reference>
<keyword evidence="4 8" id="KW-1133">Transmembrane helix</keyword>
<gene>
    <name evidence="10" type="primary">OXA1L</name>
    <name evidence="10" type="ORF">AXF42_Ash012667</name>
</gene>
<evidence type="ECO:0000256" key="2">
    <source>
        <dbReference type="ARBA" id="ARBA00010583"/>
    </source>
</evidence>
<evidence type="ECO:0000259" key="9">
    <source>
        <dbReference type="Pfam" id="PF02096"/>
    </source>
</evidence>
<evidence type="ECO:0000256" key="4">
    <source>
        <dbReference type="ARBA" id="ARBA00022989"/>
    </source>
</evidence>
<evidence type="ECO:0000256" key="8">
    <source>
        <dbReference type="SAM" id="Phobius"/>
    </source>
</evidence>
<dbReference type="EMBL" id="KZ454132">
    <property type="protein sequence ID" value="PKA46534.1"/>
    <property type="molecule type" value="Genomic_DNA"/>
</dbReference>
<dbReference type="InterPro" id="IPR028055">
    <property type="entry name" value="YidC/Oxa/ALB_C"/>
</dbReference>
<sequence length="439" mass="48112">MASSRKSLITGYTYLSRRFRPVFFHTPHDDRERSGGPQSPPLSLTSSMRGVSGFLQPFGGFRSPIRDRRRASFAFPLGIDHCSLRSYSSGLEPSNEVGYFNGVADVLTESAVDTSAATVASVSASTVPASFSGEVAAAAADSFPPVAALQHLIDAVHSFTGLNWWASIALTTLLIRGATIPLLINQMKASVKLSIMRPELEKLKAEIDRNMDPGSIQEGQKRMKALFNKHGVTPLTPLKGALIQGPIFISFFFAISNMVEKVPSLKSGGAFWFTDLTTPDAMYIFPVLTSLTFLATVELNMQEGMEGNPMGKTMKNFSRVLAVLTVPFTAGFPKAVFCYWVTSNFFSFFYGFVLKRPQVRKYLKLPDSVPEPAPAAKQPNLFSSFSASEPILPTASSREEKGSLQLQSPDRRASSSSVISQRIRNLEKTVKARNKLKKR</sequence>
<evidence type="ECO:0000256" key="1">
    <source>
        <dbReference type="ARBA" id="ARBA00004141"/>
    </source>
</evidence>
<evidence type="ECO:0000256" key="6">
    <source>
        <dbReference type="RuleBase" id="RU003945"/>
    </source>
</evidence>
<dbReference type="InterPro" id="IPR001708">
    <property type="entry name" value="YidC/ALB3/OXA1/COX18"/>
</dbReference>
<dbReference type="GO" id="GO:0032979">
    <property type="term" value="P:protein insertion into mitochondrial inner membrane from matrix"/>
    <property type="evidence" value="ECO:0007669"/>
    <property type="project" value="TreeGrafter"/>
</dbReference>
<dbReference type="OrthoDB" id="2148490at2759"/>
<dbReference type="PANTHER" id="PTHR12428:SF34">
    <property type="entry name" value="MITOCHONDRIAL INNER MEMBRANE PROTEIN OXA1-LIKE"/>
    <property type="match status" value="1"/>
</dbReference>
<feature type="transmembrane region" description="Helical" evidence="8">
    <location>
        <begin position="320"/>
        <end position="342"/>
    </location>
</feature>
<evidence type="ECO:0000256" key="3">
    <source>
        <dbReference type="ARBA" id="ARBA00022692"/>
    </source>
</evidence>
<organism evidence="10 11">
    <name type="scientific">Apostasia shenzhenica</name>
    <dbReference type="NCBI Taxonomy" id="1088818"/>
    <lineage>
        <taxon>Eukaryota</taxon>
        <taxon>Viridiplantae</taxon>
        <taxon>Streptophyta</taxon>
        <taxon>Embryophyta</taxon>
        <taxon>Tracheophyta</taxon>
        <taxon>Spermatophyta</taxon>
        <taxon>Magnoliopsida</taxon>
        <taxon>Liliopsida</taxon>
        <taxon>Asparagales</taxon>
        <taxon>Orchidaceae</taxon>
        <taxon>Apostasioideae</taxon>
        <taxon>Apostasia</taxon>
    </lineage>
</organism>
<accession>A0A2H9ZTB7</accession>
<keyword evidence="3 6" id="KW-0812">Transmembrane</keyword>
<dbReference type="STRING" id="1088818.A0A2H9ZTB7"/>
<feature type="transmembrane region" description="Helical" evidence="8">
    <location>
        <begin position="164"/>
        <end position="184"/>
    </location>
</feature>
<feature type="region of interest" description="Disordered" evidence="7">
    <location>
        <begin position="394"/>
        <end position="420"/>
    </location>
</feature>
<comment type="similarity">
    <text evidence="6">Belongs to the OXA1/ALB3/YidC family.</text>
</comment>
<proteinExistence type="inferred from homology"/>
<keyword evidence="5 8" id="KW-0472">Membrane</keyword>
<comment type="subcellular location">
    <subcellularLocation>
        <location evidence="1 6">Membrane</location>
        <topology evidence="1 6">Multi-pass membrane protein</topology>
    </subcellularLocation>
</comment>
<dbReference type="PANTHER" id="PTHR12428">
    <property type="entry name" value="OXA1"/>
    <property type="match status" value="1"/>
</dbReference>
<name>A0A2H9ZTB7_9ASPA</name>
<dbReference type="CDD" id="cd20069">
    <property type="entry name" value="5TM_Oxa1-like"/>
    <property type="match status" value="1"/>
</dbReference>
<dbReference type="GO" id="GO:0005743">
    <property type="term" value="C:mitochondrial inner membrane"/>
    <property type="evidence" value="ECO:0007669"/>
    <property type="project" value="TreeGrafter"/>
</dbReference>
<feature type="region of interest" description="Disordered" evidence="7">
    <location>
        <begin position="25"/>
        <end position="46"/>
    </location>
</feature>
<dbReference type="NCBIfam" id="TIGR03592">
    <property type="entry name" value="yidC_oxa1_cterm"/>
    <property type="match status" value="1"/>
</dbReference>
<dbReference type="Proteomes" id="UP000236161">
    <property type="component" value="Unassembled WGS sequence"/>
</dbReference>
<feature type="domain" description="Membrane insertase YidC/Oxa/ALB C-terminal" evidence="9">
    <location>
        <begin position="164"/>
        <end position="355"/>
    </location>
</feature>
<evidence type="ECO:0000256" key="7">
    <source>
        <dbReference type="SAM" id="MobiDB-lite"/>
    </source>
</evidence>
<keyword evidence="11" id="KW-1185">Reference proteome</keyword>
<feature type="compositionally biased region" description="Polar residues" evidence="7">
    <location>
        <begin position="404"/>
        <end position="420"/>
    </location>
</feature>
<evidence type="ECO:0000313" key="10">
    <source>
        <dbReference type="EMBL" id="PKA46534.1"/>
    </source>
</evidence>
<evidence type="ECO:0000313" key="11">
    <source>
        <dbReference type="Proteomes" id="UP000236161"/>
    </source>
</evidence>
<dbReference type="AlphaFoldDB" id="A0A2H9ZTB7"/>
<feature type="transmembrane region" description="Helical" evidence="8">
    <location>
        <begin position="231"/>
        <end position="255"/>
    </location>
</feature>
<evidence type="ECO:0000256" key="5">
    <source>
        <dbReference type="ARBA" id="ARBA00023136"/>
    </source>
</evidence>
<dbReference type="GO" id="GO:0032977">
    <property type="term" value="F:membrane insertase activity"/>
    <property type="evidence" value="ECO:0007669"/>
    <property type="project" value="InterPro"/>
</dbReference>